<sequence length="365" mass="41427">FKYLASGDYVLLGLERAASGAKLVPQRMAYGVTPKQVYKLGVNEAISNIPLRTRREIPPLKLTHGEWVGQKWGWMHFNQELDDPIIGDLTLIDANQKFFYPEFHQNVQDKKRFLLIAQDKLAPGKGELKLASAASGTQRLLGGKISFRVSEKIDTTHVKKVIPEGSESIRLTSDGGPKVSIVFSKPITEVKDSTFMMIVDSDTVITVVEWVNPTEIEFIPTKGWEEKTKYKLMIFSKGLIPIEGRSLKDSITFVTINSEKKMGYGGLTGFVKQNNIVPLVKLESMEKEPKFFHSAVNFDYQFQFNNIPEGSYRLIIIDDADNSNSFTYGYANPFQPSEWFYVHPDTFQVRANWDIDIGLIRIEEE</sequence>
<dbReference type="EMBL" id="UINC01097911">
    <property type="protein sequence ID" value="SVC56007.1"/>
    <property type="molecule type" value="Genomic_DNA"/>
</dbReference>
<protein>
    <recommendedName>
        <fullName evidence="2">SbsA Ig-like domain-containing protein</fullName>
    </recommendedName>
</protein>
<feature type="non-terminal residue" evidence="1">
    <location>
        <position position="1"/>
    </location>
</feature>
<name>A0A382N744_9ZZZZ</name>
<organism evidence="1">
    <name type="scientific">marine metagenome</name>
    <dbReference type="NCBI Taxonomy" id="408172"/>
    <lineage>
        <taxon>unclassified sequences</taxon>
        <taxon>metagenomes</taxon>
        <taxon>ecological metagenomes</taxon>
    </lineage>
</organism>
<accession>A0A382N744</accession>
<evidence type="ECO:0000313" key="1">
    <source>
        <dbReference type="EMBL" id="SVC56007.1"/>
    </source>
</evidence>
<dbReference type="AlphaFoldDB" id="A0A382N744"/>
<reference evidence="1" key="1">
    <citation type="submission" date="2018-05" db="EMBL/GenBank/DDBJ databases">
        <authorList>
            <person name="Lanie J.A."/>
            <person name="Ng W.-L."/>
            <person name="Kazmierczak K.M."/>
            <person name="Andrzejewski T.M."/>
            <person name="Davidsen T.M."/>
            <person name="Wayne K.J."/>
            <person name="Tettelin H."/>
            <person name="Glass J.I."/>
            <person name="Rusch D."/>
            <person name="Podicherti R."/>
            <person name="Tsui H.-C.T."/>
            <person name="Winkler M.E."/>
        </authorList>
    </citation>
    <scope>NUCLEOTIDE SEQUENCE</scope>
</reference>
<gene>
    <name evidence="1" type="ORF">METZ01_LOCUS308861</name>
</gene>
<evidence type="ECO:0008006" key="2">
    <source>
        <dbReference type="Google" id="ProtNLM"/>
    </source>
</evidence>
<proteinExistence type="predicted"/>